<evidence type="ECO:0000259" key="4">
    <source>
        <dbReference type="Pfam" id="PF12969"/>
    </source>
</evidence>
<reference evidence="5 6" key="1">
    <citation type="submission" date="2019-10" db="EMBL/GenBank/DDBJ databases">
        <authorList>
            <person name="Karimi E."/>
        </authorList>
    </citation>
    <scope>NUCLEOTIDE SEQUENCE [LARGE SCALE GENOMIC DNA]</scope>
    <source>
        <strain evidence="5">Sphingobacterium sp. 8BC</strain>
    </source>
</reference>
<feature type="domain" description="Transglutaminase-like" evidence="3">
    <location>
        <begin position="305"/>
        <end position="401"/>
    </location>
</feature>
<feature type="region of interest" description="Disordered" evidence="1">
    <location>
        <begin position="901"/>
        <end position="927"/>
    </location>
</feature>
<sequence length="927" mass="107705">MLPIFTYLTLNYKLMKRFSHLLFAFVLVLAAFSWSFSQTTIQKTASPTWLRPITKKAIKPNLDDISDGYYYELIEHQINLATQTKYYKDIKVLFDQTGIENLGQIQVTFDPHFQKLQLHELKVIRNGKDINLLPQAKFKLLASETELSRSIYNGSQMAHYVLEDLRKDDKIVFAYSIIGVNPVFEQKFFDSYYLQGYEPTGLVHLNYIVPNGRKLQFKSFNGAPEVQQQSTGNTTNFFWELTADKTVQYEDYSPSWYSPLKYIQCTEFNTWQEVDQWNRKINPIPQIATTSTLQTFVNQLWKESNGQPYAYLKKACDFVQNEIRYMGIEMGEYSHRANVPEKVFSQRYGDCKDKSMLLATMLKNKNIDVGLVLANTYKNRGLQEELPSPYAFNHMVIEVNIGGRSQYIDPTITQQGGDIKNRYFPAYGKVLSTMGSGKLTDVPQHVTGNIKVKETLTLEGKFEATLDVHTTYVGNEADDMRSYFQSSAKNDIQKQYLEYYTKIYPKINKIGHIQYKDDMENNIVEVIEKYKIKNIGKKESGSTKKYIPLLGTNINEKLPEIMEDRIAPLSLSFPTDLTYEMYIVNKGKKEFGNYRDNSYFDRTAYVFGKTLEVNQDSIKLAYTLSFHEPFVEQKDLKQYYTDFADRDDIFYNGFYLDNDGYVTDGIPRLGTPSSVNEINWFILILFVLLVPAIIWYIVKKYNKTRAFIIKPYDEIYHDQIGGWMIVLLIVLFINIVTLSGIFFFQQSFFNLNTWQAADQLEGVSPFLYRTLLLLEIIGNILVLAGLIYSCILLVKKRDIFAQTFFMVALFMAVFCTIDGIVSHLMFKSYFDKTEDLFTHYKDTIKSIFFFCIWGTYVYKSERVKGTCIRTYQNDEIIQKAATVHPFDQDFLKPYSITKQRENEAEAEFQSQGDRANSSHPEDHPDKP</sequence>
<feature type="transmembrane region" description="Helical" evidence="2">
    <location>
        <begin position="678"/>
        <end position="698"/>
    </location>
</feature>
<feature type="transmembrane region" description="Helical" evidence="2">
    <location>
        <begin position="719"/>
        <end position="744"/>
    </location>
</feature>
<keyword evidence="2" id="KW-0812">Transmembrane</keyword>
<gene>
    <name evidence="5" type="ORF">SPHINGO8BC_90200</name>
</gene>
<dbReference type="Proteomes" id="UP000432350">
    <property type="component" value="Unassembled WGS sequence"/>
</dbReference>
<proteinExistence type="predicted"/>
<dbReference type="Pfam" id="PF10754">
    <property type="entry name" value="DUF2569"/>
    <property type="match status" value="1"/>
</dbReference>
<dbReference type="InterPro" id="IPR038765">
    <property type="entry name" value="Papain-like_cys_pep_sf"/>
</dbReference>
<dbReference type="EMBL" id="CABWMV010000028">
    <property type="protein sequence ID" value="VXD08035.1"/>
    <property type="molecule type" value="Genomic_DNA"/>
</dbReference>
<feature type="transmembrane region" description="Helical" evidence="2">
    <location>
        <begin position="806"/>
        <end position="826"/>
    </location>
</feature>
<dbReference type="Pfam" id="PF01841">
    <property type="entry name" value="Transglut_core"/>
    <property type="match status" value="1"/>
</dbReference>
<name>A0A654DQ37_SPHMU</name>
<dbReference type="SUPFAM" id="SSF54001">
    <property type="entry name" value="Cysteine proteinases"/>
    <property type="match status" value="1"/>
</dbReference>
<evidence type="ECO:0000259" key="3">
    <source>
        <dbReference type="Pfam" id="PF01841"/>
    </source>
</evidence>
<feature type="compositionally biased region" description="Polar residues" evidence="1">
    <location>
        <begin position="908"/>
        <end position="918"/>
    </location>
</feature>
<evidence type="ECO:0000313" key="5">
    <source>
        <dbReference type="EMBL" id="VXD08035.1"/>
    </source>
</evidence>
<evidence type="ECO:0000313" key="6">
    <source>
        <dbReference type="Proteomes" id="UP000432350"/>
    </source>
</evidence>
<dbReference type="AlphaFoldDB" id="A0A654DQ37"/>
<feature type="transmembrane region" description="Helical" evidence="2">
    <location>
        <begin position="771"/>
        <end position="794"/>
    </location>
</feature>
<protein>
    <submittedName>
        <fullName evidence="5">Domain of Uncharacterized Function with PDB structure</fullName>
    </submittedName>
</protein>
<dbReference type="Gene3D" id="2.60.40.3140">
    <property type="match status" value="1"/>
</dbReference>
<dbReference type="Pfam" id="PF12969">
    <property type="entry name" value="DUF3857"/>
    <property type="match status" value="1"/>
</dbReference>
<dbReference type="InterPro" id="IPR019690">
    <property type="entry name" value="DUF2569"/>
</dbReference>
<accession>A0A654DQ37</accession>
<keyword evidence="2" id="KW-0472">Membrane</keyword>
<feature type="domain" description="DUF3857" evidence="4">
    <location>
        <begin position="82"/>
        <end position="241"/>
    </location>
</feature>
<dbReference type="InterPro" id="IPR002931">
    <property type="entry name" value="Transglutaminase-like"/>
</dbReference>
<organism evidence="5 6">
    <name type="scientific">Sphingobacterium multivorum</name>
    <dbReference type="NCBI Taxonomy" id="28454"/>
    <lineage>
        <taxon>Bacteria</taxon>
        <taxon>Pseudomonadati</taxon>
        <taxon>Bacteroidota</taxon>
        <taxon>Sphingobacteriia</taxon>
        <taxon>Sphingobacteriales</taxon>
        <taxon>Sphingobacteriaceae</taxon>
        <taxon>Sphingobacterium</taxon>
    </lineage>
</organism>
<dbReference type="Gene3D" id="3.10.620.30">
    <property type="match status" value="1"/>
</dbReference>
<evidence type="ECO:0000256" key="2">
    <source>
        <dbReference type="SAM" id="Phobius"/>
    </source>
</evidence>
<evidence type="ECO:0000256" key="1">
    <source>
        <dbReference type="SAM" id="MobiDB-lite"/>
    </source>
</evidence>
<dbReference type="InterPro" id="IPR024618">
    <property type="entry name" value="DUF3857"/>
</dbReference>
<keyword evidence="2" id="KW-1133">Transmembrane helix</keyword>